<dbReference type="InterPro" id="IPR015393">
    <property type="entry name" value="DUF1972"/>
</dbReference>
<evidence type="ECO:0000313" key="4">
    <source>
        <dbReference type="Proteomes" id="UP000388235"/>
    </source>
</evidence>
<dbReference type="Pfam" id="PF09314">
    <property type="entry name" value="DUF1972"/>
    <property type="match status" value="1"/>
</dbReference>
<accession>A0A5Q2QFL4</accession>
<gene>
    <name evidence="3" type="ORF">GH975_08625</name>
</gene>
<proteinExistence type="predicted"/>
<keyword evidence="4" id="KW-1185">Reference proteome</keyword>
<protein>
    <submittedName>
        <fullName evidence="3">DUF1972 domain-containing protein</fullName>
    </submittedName>
</protein>
<dbReference type="RefSeq" id="WP_153714134.1">
    <property type="nucleotide sequence ID" value="NZ_CP045871.1"/>
</dbReference>
<name>A0A5Q2QFL4_9GAMM</name>
<reference evidence="3 4" key="1">
    <citation type="submission" date="2019-11" db="EMBL/GenBank/DDBJ databases">
        <authorList>
            <person name="Khan S.A."/>
            <person name="Jeon C.O."/>
            <person name="Chun B.H."/>
        </authorList>
    </citation>
    <scope>NUCLEOTIDE SEQUENCE [LARGE SCALE GENOMIC DNA]</scope>
    <source>
        <strain evidence="3 4">IMCC 1097</strain>
    </source>
</reference>
<evidence type="ECO:0000259" key="1">
    <source>
        <dbReference type="Pfam" id="PF00534"/>
    </source>
</evidence>
<dbReference type="Pfam" id="PF00534">
    <property type="entry name" value="Glycos_transf_1"/>
    <property type="match status" value="1"/>
</dbReference>
<dbReference type="EMBL" id="CP045871">
    <property type="protein sequence ID" value="QGG80630.1"/>
    <property type="molecule type" value="Genomic_DNA"/>
</dbReference>
<organism evidence="3 4">
    <name type="scientific">Litorivicinus lipolyticus</name>
    <dbReference type="NCBI Taxonomy" id="418701"/>
    <lineage>
        <taxon>Bacteria</taxon>
        <taxon>Pseudomonadati</taxon>
        <taxon>Pseudomonadota</taxon>
        <taxon>Gammaproteobacteria</taxon>
        <taxon>Oceanospirillales</taxon>
        <taxon>Litorivicinaceae</taxon>
        <taxon>Litorivicinus</taxon>
    </lineage>
</organism>
<dbReference type="OrthoDB" id="9792269at2"/>
<dbReference type="KEGG" id="llp:GH975_08625"/>
<sequence>MKKRVAIVGANGVPASYGGWDQLVEHFTRLKDPNFEFVVYCTYLTNDSDNSSHNNAHVRVIRLDANGWQSIPYDIVSLYHAWRECDAAIMLGTSGALALPIFRLAGLPVILNIDGAEWKRGKWNRIIKVFLWLSEFVGILSAKVIVSDNEVLSEYVRSKYNKEPITIAYGGNHVKRQPVGTKLAELGLNTKTYAIKVCRIVPENNVDLILSAFAETSIPFVLVGNFNSSDFGRELRSTYSSYTNLKLLDPIYEPALIDELRSNAGLYVHGHSVGGTNPSLVEAMCLGLNILAFDVDYNRATTADHAHYFATKTELLGLLKEHENGTLKDNSVNLNSIGLRKYSWSAIMARYTDALKSTLKL</sequence>
<dbReference type="Proteomes" id="UP000388235">
    <property type="component" value="Chromosome"/>
</dbReference>
<dbReference type="AlphaFoldDB" id="A0A5Q2QFL4"/>
<evidence type="ECO:0000259" key="2">
    <source>
        <dbReference type="Pfam" id="PF09314"/>
    </source>
</evidence>
<dbReference type="Gene3D" id="3.40.50.2000">
    <property type="entry name" value="Glycogen Phosphorylase B"/>
    <property type="match status" value="2"/>
</dbReference>
<feature type="domain" description="Glycosyl transferase family 1" evidence="1">
    <location>
        <begin position="189"/>
        <end position="306"/>
    </location>
</feature>
<dbReference type="GO" id="GO:0016757">
    <property type="term" value="F:glycosyltransferase activity"/>
    <property type="evidence" value="ECO:0007669"/>
    <property type="project" value="InterPro"/>
</dbReference>
<dbReference type="InterPro" id="IPR001296">
    <property type="entry name" value="Glyco_trans_1"/>
</dbReference>
<feature type="domain" description="DUF1972" evidence="2">
    <location>
        <begin position="3"/>
        <end position="171"/>
    </location>
</feature>
<dbReference type="SUPFAM" id="SSF53756">
    <property type="entry name" value="UDP-Glycosyltransferase/glycogen phosphorylase"/>
    <property type="match status" value="1"/>
</dbReference>
<evidence type="ECO:0000313" key="3">
    <source>
        <dbReference type="EMBL" id="QGG80630.1"/>
    </source>
</evidence>